<dbReference type="OrthoDB" id="983479at2759"/>
<evidence type="ECO:0000259" key="8">
    <source>
        <dbReference type="PROSITE" id="PS50115"/>
    </source>
</evidence>
<feature type="transmembrane region" description="Helical" evidence="7">
    <location>
        <begin position="6"/>
        <end position="27"/>
    </location>
</feature>
<dbReference type="AlphaFoldDB" id="X6N990"/>
<keyword evidence="4" id="KW-0862">Zinc</keyword>
<dbReference type="EMBL" id="ASPP01010716">
    <property type="protein sequence ID" value="ETO22463.1"/>
    <property type="molecule type" value="Genomic_DNA"/>
</dbReference>
<evidence type="ECO:0000313" key="10">
    <source>
        <dbReference type="Proteomes" id="UP000023152"/>
    </source>
</evidence>
<dbReference type="GO" id="GO:0005096">
    <property type="term" value="F:GTPase activator activity"/>
    <property type="evidence" value="ECO:0007669"/>
    <property type="project" value="UniProtKB-KW"/>
</dbReference>
<dbReference type="Gene3D" id="1.10.220.150">
    <property type="entry name" value="Arf GTPase activating protein"/>
    <property type="match status" value="1"/>
</dbReference>
<dbReference type="GO" id="GO:0000139">
    <property type="term" value="C:Golgi membrane"/>
    <property type="evidence" value="ECO:0007669"/>
    <property type="project" value="GOC"/>
</dbReference>
<evidence type="ECO:0000256" key="1">
    <source>
        <dbReference type="ARBA" id="ARBA00022468"/>
    </source>
</evidence>
<feature type="compositionally biased region" description="Polar residues" evidence="6">
    <location>
        <begin position="293"/>
        <end position="304"/>
    </location>
</feature>
<reference evidence="9 10" key="1">
    <citation type="journal article" date="2013" name="Curr. Biol.">
        <title>The Genome of the Foraminiferan Reticulomyxa filosa.</title>
        <authorList>
            <person name="Glockner G."/>
            <person name="Hulsmann N."/>
            <person name="Schleicher M."/>
            <person name="Noegel A.A."/>
            <person name="Eichinger L."/>
            <person name="Gallinger C."/>
            <person name="Pawlowski J."/>
            <person name="Sierra R."/>
            <person name="Euteneuer U."/>
            <person name="Pillet L."/>
            <person name="Moustafa A."/>
            <person name="Platzer M."/>
            <person name="Groth M."/>
            <person name="Szafranski K."/>
            <person name="Schliwa M."/>
        </authorList>
    </citation>
    <scope>NUCLEOTIDE SEQUENCE [LARGE SCALE GENOMIC DNA]</scope>
</reference>
<sequence>MLVNPFLLRMLLCFFCLQFANFSNLWQKIYIAKRVPDDLLFVFLPLFLHMKYLSTVYFPILNNFPKVITHHQLLKKKKTIVAKTRLTKRGFFKKKKKKRLKKSNSTCIDCGAHNPQWASVTNGVFLCIKCAGFHRGWGVHITFVRSVTMDSWSPLQLARMKCGGNGRLQQFWKFQKLNDSLTAKQKYDNEAMEKYRDQLLREAKGEHNKQEIPFIGYKPSQHSSNENNNDNNSNSHPHHHSTNALGSHSSRNLPSMDEHVGSLEKQQGVTSKSSNNLRSYGGASGFGYDPDTDQTNTHQNQSYANADMFGELGTWASSLAAKGTEAASS</sequence>
<dbReference type="InterPro" id="IPR038508">
    <property type="entry name" value="ArfGAP_dom_sf"/>
</dbReference>
<dbReference type="PANTHER" id="PTHR45686">
    <property type="entry name" value="ADP-RIBOSYLATION FACTOR GTPASE ACTIVATING PROTEIN 3, ISOFORM H-RELATED"/>
    <property type="match status" value="1"/>
</dbReference>
<dbReference type="GO" id="GO:0008270">
    <property type="term" value="F:zinc ion binding"/>
    <property type="evidence" value="ECO:0007669"/>
    <property type="project" value="UniProtKB-KW"/>
</dbReference>
<dbReference type="PRINTS" id="PR00405">
    <property type="entry name" value="REVINTRACTNG"/>
</dbReference>
<dbReference type="InterPro" id="IPR001164">
    <property type="entry name" value="ArfGAP_dom"/>
</dbReference>
<gene>
    <name evidence="9" type="ORF">RFI_14736</name>
</gene>
<evidence type="ECO:0000256" key="2">
    <source>
        <dbReference type="ARBA" id="ARBA00022723"/>
    </source>
</evidence>
<proteinExistence type="predicted"/>
<feature type="compositionally biased region" description="Low complexity" evidence="6">
    <location>
        <begin position="222"/>
        <end position="235"/>
    </location>
</feature>
<dbReference type="Pfam" id="PF01412">
    <property type="entry name" value="ArfGap"/>
    <property type="match status" value="1"/>
</dbReference>
<feature type="region of interest" description="Disordered" evidence="6">
    <location>
        <begin position="216"/>
        <end position="304"/>
    </location>
</feature>
<evidence type="ECO:0000256" key="5">
    <source>
        <dbReference type="PROSITE-ProRule" id="PRU00288"/>
    </source>
</evidence>
<feature type="compositionally biased region" description="Polar residues" evidence="6">
    <location>
        <begin position="264"/>
        <end position="278"/>
    </location>
</feature>
<evidence type="ECO:0000256" key="3">
    <source>
        <dbReference type="ARBA" id="ARBA00022771"/>
    </source>
</evidence>
<dbReference type="GO" id="GO:0048205">
    <property type="term" value="P:COPI coating of Golgi vesicle"/>
    <property type="evidence" value="ECO:0007669"/>
    <property type="project" value="TreeGrafter"/>
</dbReference>
<dbReference type="CDD" id="cd08830">
    <property type="entry name" value="ArfGap_ArfGap1"/>
    <property type="match status" value="1"/>
</dbReference>
<keyword evidence="1" id="KW-0343">GTPase activation</keyword>
<keyword evidence="7" id="KW-0812">Transmembrane</keyword>
<keyword evidence="7" id="KW-0472">Membrane</keyword>
<organism evidence="9 10">
    <name type="scientific">Reticulomyxa filosa</name>
    <dbReference type="NCBI Taxonomy" id="46433"/>
    <lineage>
        <taxon>Eukaryota</taxon>
        <taxon>Sar</taxon>
        <taxon>Rhizaria</taxon>
        <taxon>Retaria</taxon>
        <taxon>Foraminifera</taxon>
        <taxon>Monothalamids</taxon>
        <taxon>Reticulomyxidae</taxon>
        <taxon>Reticulomyxa</taxon>
    </lineage>
</organism>
<comment type="caution">
    <text evidence="9">The sequence shown here is derived from an EMBL/GenBank/DDBJ whole genome shotgun (WGS) entry which is preliminary data.</text>
</comment>
<protein>
    <recommendedName>
        <fullName evidence="8">Arf-GAP domain-containing protein</fullName>
    </recommendedName>
</protein>
<dbReference type="SMART" id="SM00105">
    <property type="entry name" value="ArfGap"/>
    <property type="match status" value="1"/>
</dbReference>
<dbReference type="Proteomes" id="UP000023152">
    <property type="component" value="Unassembled WGS sequence"/>
</dbReference>
<feature type="domain" description="Arf-GAP" evidence="8">
    <location>
        <begin position="94"/>
        <end position="208"/>
    </location>
</feature>
<evidence type="ECO:0000256" key="4">
    <source>
        <dbReference type="ARBA" id="ARBA00022833"/>
    </source>
</evidence>
<accession>X6N990</accession>
<feature type="compositionally biased region" description="Polar residues" evidence="6">
    <location>
        <begin position="244"/>
        <end position="253"/>
    </location>
</feature>
<keyword evidence="2" id="KW-0479">Metal-binding</keyword>
<keyword evidence="7" id="KW-1133">Transmembrane helix</keyword>
<evidence type="ECO:0000256" key="7">
    <source>
        <dbReference type="SAM" id="Phobius"/>
    </source>
</evidence>
<dbReference type="PANTHER" id="PTHR45686:SF4">
    <property type="entry name" value="ADP-RIBOSYLATION FACTOR GTPASE ACTIVATING PROTEIN 3, ISOFORM H"/>
    <property type="match status" value="1"/>
</dbReference>
<name>X6N990_RETFI</name>
<dbReference type="SUPFAM" id="SSF57863">
    <property type="entry name" value="ArfGap/RecO-like zinc finger"/>
    <property type="match status" value="1"/>
</dbReference>
<dbReference type="InterPro" id="IPR037278">
    <property type="entry name" value="ARFGAP/RecO"/>
</dbReference>
<keyword evidence="10" id="KW-1185">Reference proteome</keyword>
<dbReference type="PROSITE" id="PS50115">
    <property type="entry name" value="ARFGAP"/>
    <property type="match status" value="1"/>
</dbReference>
<feature type="transmembrane region" description="Helical" evidence="7">
    <location>
        <begin position="39"/>
        <end position="60"/>
    </location>
</feature>
<keyword evidence="3 5" id="KW-0863">Zinc-finger</keyword>
<evidence type="ECO:0000313" key="9">
    <source>
        <dbReference type="EMBL" id="ETO22463.1"/>
    </source>
</evidence>
<evidence type="ECO:0000256" key="6">
    <source>
        <dbReference type="SAM" id="MobiDB-lite"/>
    </source>
</evidence>